<proteinExistence type="predicted"/>
<dbReference type="Pfam" id="PF00296">
    <property type="entry name" value="Bac_luciferase"/>
    <property type="match status" value="1"/>
</dbReference>
<dbReference type="EMBL" id="CP086322">
    <property type="protein sequence ID" value="UQA92465.1"/>
    <property type="molecule type" value="Genomic_DNA"/>
</dbReference>
<accession>A0ABY4M3X3</accession>
<evidence type="ECO:0000313" key="2">
    <source>
        <dbReference type="EMBL" id="UQA92465.1"/>
    </source>
</evidence>
<organism evidence="2 3">
    <name type="scientific">Streptomyces halobius</name>
    <dbReference type="NCBI Taxonomy" id="2879846"/>
    <lineage>
        <taxon>Bacteria</taxon>
        <taxon>Bacillati</taxon>
        <taxon>Actinomycetota</taxon>
        <taxon>Actinomycetes</taxon>
        <taxon>Kitasatosporales</taxon>
        <taxon>Streptomycetaceae</taxon>
        <taxon>Streptomyces</taxon>
    </lineage>
</organism>
<gene>
    <name evidence="2" type="ORF">K9S39_12025</name>
</gene>
<name>A0ABY4M3X3_9ACTN</name>
<protein>
    <submittedName>
        <fullName evidence="2">LLM class flavin-dependent oxidoreductase</fullName>
    </submittedName>
</protein>
<evidence type="ECO:0000313" key="3">
    <source>
        <dbReference type="Proteomes" id="UP000830115"/>
    </source>
</evidence>
<dbReference type="InterPro" id="IPR051260">
    <property type="entry name" value="Diverse_substr_monoxygenases"/>
</dbReference>
<feature type="domain" description="Luciferase-like" evidence="1">
    <location>
        <begin position="10"/>
        <end position="245"/>
    </location>
</feature>
<keyword evidence="3" id="KW-1185">Reference proteome</keyword>
<dbReference type="Gene3D" id="3.20.20.30">
    <property type="entry name" value="Luciferase-like domain"/>
    <property type="match status" value="1"/>
</dbReference>
<dbReference type="Proteomes" id="UP000830115">
    <property type="component" value="Chromosome"/>
</dbReference>
<dbReference type="InterPro" id="IPR036661">
    <property type="entry name" value="Luciferase-like_sf"/>
</dbReference>
<evidence type="ECO:0000259" key="1">
    <source>
        <dbReference type="Pfam" id="PF00296"/>
    </source>
</evidence>
<dbReference type="PANTHER" id="PTHR30011:SF32">
    <property type="entry name" value="CONSERVED PROTEIN"/>
    <property type="match status" value="1"/>
</dbReference>
<dbReference type="RefSeq" id="WP_248863326.1">
    <property type="nucleotide sequence ID" value="NZ_CP086322.1"/>
</dbReference>
<dbReference type="SUPFAM" id="SSF51679">
    <property type="entry name" value="Bacterial luciferase-like"/>
    <property type="match status" value="1"/>
</dbReference>
<reference evidence="2" key="1">
    <citation type="submission" date="2021-10" db="EMBL/GenBank/DDBJ databases">
        <title>Streptomyces nigrumlapis sp.nov.,an antimicrobial producing actinobacterium isolated from Black Gobi rocks.</title>
        <authorList>
            <person name="Wen Y."/>
            <person name="Zhang W."/>
            <person name="Liu X.G."/>
        </authorList>
    </citation>
    <scope>NUCLEOTIDE SEQUENCE</scope>
    <source>
        <strain evidence="2">ST13-2-2</strain>
    </source>
</reference>
<dbReference type="PANTHER" id="PTHR30011">
    <property type="entry name" value="ALKANESULFONATE MONOOXYGENASE-RELATED"/>
    <property type="match status" value="1"/>
</dbReference>
<sequence>MRPLGPPFGDPAQLLTWARRADTTPFTAVALPGRPVFGAPEPLITLATLAGATSRIRLQAEVPLTPPHGTELLAQQAATLDLLTGGRFTLGFGPGGRPDECDECDDRDECDEGEDHDGGPGAGACLRTRSRRLDARMATLRRIRTSAKPTGDVGPAPARPGVLFGGATPTVAERVARWGDGFVGAALPSQQMDLLFRYVETAWGRAGRTGHPRLLAQVDVALGPRSTVDRARQALRTYYQSLGPADHMVDGILTSRDEIRDAVAGYTAIGADEVLLHCWSSDPEQIDRLADALFPPDGDWPGIGE</sequence>
<dbReference type="InterPro" id="IPR011251">
    <property type="entry name" value="Luciferase-like_dom"/>
</dbReference>